<name>A0A9W6RVB9_9ACTN</name>
<gene>
    <name evidence="1" type="ORF">Airi01_090840</name>
</gene>
<comment type="caution">
    <text evidence="1">The sequence shown here is derived from an EMBL/GenBank/DDBJ whole genome shotgun (WGS) entry which is preliminary data.</text>
</comment>
<dbReference type="AlphaFoldDB" id="A0A9W6RVB9"/>
<accession>A0A9W6RVB9</accession>
<proteinExistence type="predicted"/>
<dbReference type="Proteomes" id="UP001165135">
    <property type="component" value="Unassembled WGS sequence"/>
</dbReference>
<sequence>MRSGLSEMITEVTVRRPMFSDERIEWPGGTAVTGTGAPLRVA</sequence>
<organism evidence="1 2">
    <name type="scientific">Actinoallomurus iriomotensis</name>
    <dbReference type="NCBI Taxonomy" id="478107"/>
    <lineage>
        <taxon>Bacteria</taxon>
        <taxon>Bacillati</taxon>
        <taxon>Actinomycetota</taxon>
        <taxon>Actinomycetes</taxon>
        <taxon>Streptosporangiales</taxon>
        <taxon>Thermomonosporaceae</taxon>
        <taxon>Actinoallomurus</taxon>
    </lineage>
</organism>
<dbReference type="EMBL" id="BSTJ01000016">
    <property type="protein sequence ID" value="GLY80817.1"/>
    <property type="molecule type" value="Genomic_DNA"/>
</dbReference>
<protein>
    <submittedName>
        <fullName evidence="1">Uncharacterized protein</fullName>
    </submittedName>
</protein>
<evidence type="ECO:0000313" key="2">
    <source>
        <dbReference type="Proteomes" id="UP001165135"/>
    </source>
</evidence>
<reference evidence="1" key="1">
    <citation type="submission" date="2023-03" db="EMBL/GenBank/DDBJ databases">
        <title>Actinoallomurus iriomotensis NBRC 103681.</title>
        <authorList>
            <person name="Ichikawa N."/>
            <person name="Sato H."/>
            <person name="Tonouchi N."/>
        </authorList>
    </citation>
    <scope>NUCLEOTIDE SEQUENCE</scope>
    <source>
        <strain evidence="1">NBRC 103681</strain>
    </source>
</reference>
<evidence type="ECO:0000313" key="1">
    <source>
        <dbReference type="EMBL" id="GLY80817.1"/>
    </source>
</evidence>